<dbReference type="Pfam" id="PF01098">
    <property type="entry name" value="FTSW_RODA_SPOVE"/>
    <property type="match status" value="1"/>
</dbReference>
<keyword evidence="6" id="KW-0573">Peptidoglycan synthesis</keyword>
<dbReference type="InterPro" id="IPR001182">
    <property type="entry name" value="FtsW/RodA"/>
</dbReference>
<comment type="caution">
    <text evidence="17">The sequence shown here is derived from an EMBL/GenBank/DDBJ whole genome shotgun (WGS) entry which is preliminary data.</text>
</comment>
<keyword evidence="2" id="KW-0328">Glycosyltransferase</keyword>
<sequence>MTATPSLHAARNQLPNIRPRSRGEELAIWWRELDKVLLGLIVALATIGIAAVAIASPSSAADLSTSKETLDPLHFLYIHLRWLVVGFAAMIFVSMRSRTQVRRGALLAAAVFTTLLLLVPVMGYEVNGAQRWIRLGMGVQPAEFLKPAFAVTLAWILSWRLKDPDLPVVALSVVYFGLIAGLLMMQPDFGSTVLFGGVLGVTVLVSGVPIQRFALFAGGAVALLMAVLLFYENGRNRILSFFSGGTEFDQVDLAARTMRAGGWLGTGPFMGERKMSLPEAHTDYIFSVIGEEFGLLVCGLIICLYLALVIRVLSRIADEEDLFTVLASTGLIALVGGQAFINILVNLQLFPSKGMTLPLISYGGSSTIALCLSLGMLLALTRRNPYLTREGPLWAERGEEM</sequence>
<dbReference type="GO" id="GO:0051301">
    <property type="term" value="P:cell division"/>
    <property type="evidence" value="ECO:0007669"/>
    <property type="project" value="UniProtKB-KW"/>
</dbReference>
<feature type="transmembrane region" description="Helical" evidence="16">
    <location>
        <begin position="359"/>
        <end position="380"/>
    </location>
</feature>
<keyword evidence="7 16" id="KW-1133">Transmembrane helix</keyword>
<comment type="similarity">
    <text evidence="11">Belongs to the SEDS family. FtsW subfamily.</text>
</comment>
<keyword evidence="5" id="KW-0133">Cell shape</keyword>
<comment type="subcellular location">
    <subcellularLocation>
        <location evidence="1">Membrane</location>
        <topology evidence="1">Multi-pass membrane protein</topology>
    </subcellularLocation>
</comment>
<feature type="transmembrane region" description="Helical" evidence="16">
    <location>
        <begin position="144"/>
        <end position="161"/>
    </location>
</feature>
<evidence type="ECO:0000256" key="6">
    <source>
        <dbReference type="ARBA" id="ARBA00022984"/>
    </source>
</evidence>
<protein>
    <recommendedName>
        <fullName evidence="12">Probable peptidoglycan glycosyltransferase FtsW</fullName>
        <ecNumber evidence="14">2.4.99.28</ecNumber>
    </recommendedName>
    <alternativeName>
        <fullName evidence="13">Cell division protein FtsW</fullName>
    </alternativeName>
    <alternativeName>
        <fullName evidence="10">Cell wall polymerase</fullName>
    </alternativeName>
    <alternativeName>
        <fullName evidence="9">Peptidoglycan polymerase</fullName>
    </alternativeName>
</protein>
<dbReference type="GO" id="GO:0005886">
    <property type="term" value="C:plasma membrane"/>
    <property type="evidence" value="ECO:0007669"/>
    <property type="project" value="TreeGrafter"/>
</dbReference>
<feature type="transmembrane region" description="Helical" evidence="16">
    <location>
        <begin position="168"/>
        <end position="185"/>
    </location>
</feature>
<evidence type="ECO:0000256" key="5">
    <source>
        <dbReference type="ARBA" id="ARBA00022960"/>
    </source>
</evidence>
<dbReference type="PANTHER" id="PTHR30474">
    <property type="entry name" value="CELL CYCLE PROTEIN"/>
    <property type="match status" value="1"/>
</dbReference>
<evidence type="ECO:0000256" key="13">
    <source>
        <dbReference type="ARBA" id="ARBA00041418"/>
    </source>
</evidence>
<dbReference type="GO" id="GO:0015648">
    <property type="term" value="F:lipid-linked peptidoglycan transporter activity"/>
    <property type="evidence" value="ECO:0007669"/>
    <property type="project" value="TreeGrafter"/>
</dbReference>
<evidence type="ECO:0000256" key="16">
    <source>
        <dbReference type="SAM" id="Phobius"/>
    </source>
</evidence>
<gene>
    <name evidence="17" type="ORF">GRI68_08030</name>
</gene>
<dbReference type="GO" id="GO:0009252">
    <property type="term" value="P:peptidoglycan biosynthetic process"/>
    <property type="evidence" value="ECO:0007669"/>
    <property type="project" value="UniProtKB-KW"/>
</dbReference>
<feature type="transmembrane region" description="Helical" evidence="16">
    <location>
        <begin position="75"/>
        <end position="93"/>
    </location>
</feature>
<feature type="transmembrane region" description="Helical" evidence="16">
    <location>
        <begin position="322"/>
        <end position="347"/>
    </location>
</feature>
<evidence type="ECO:0000256" key="11">
    <source>
        <dbReference type="ARBA" id="ARBA00038053"/>
    </source>
</evidence>
<name>A0A6I4U334_9SPHN</name>
<reference evidence="17 18" key="1">
    <citation type="submission" date="2019-12" db="EMBL/GenBank/DDBJ databases">
        <title>Genomic-based taxomic classification of the family Erythrobacteraceae.</title>
        <authorList>
            <person name="Xu L."/>
        </authorList>
    </citation>
    <scope>NUCLEOTIDE SEQUENCE [LARGE SCALE GENOMIC DNA]</scope>
    <source>
        <strain evidence="17 18">LMG 29519</strain>
    </source>
</reference>
<evidence type="ECO:0000313" key="18">
    <source>
        <dbReference type="Proteomes" id="UP000429229"/>
    </source>
</evidence>
<keyword evidence="3" id="KW-0808">Transferase</keyword>
<keyword evidence="17" id="KW-0132">Cell division</keyword>
<evidence type="ECO:0000313" key="17">
    <source>
        <dbReference type="EMBL" id="MXP10126.1"/>
    </source>
</evidence>
<evidence type="ECO:0000256" key="7">
    <source>
        <dbReference type="ARBA" id="ARBA00022989"/>
    </source>
</evidence>
<organism evidence="17 18">
    <name type="scientific">Alteriqipengyuania halimionae</name>
    <dbReference type="NCBI Taxonomy" id="1926630"/>
    <lineage>
        <taxon>Bacteria</taxon>
        <taxon>Pseudomonadati</taxon>
        <taxon>Pseudomonadota</taxon>
        <taxon>Alphaproteobacteria</taxon>
        <taxon>Sphingomonadales</taxon>
        <taxon>Erythrobacteraceae</taxon>
        <taxon>Alteriqipengyuania</taxon>
    </lineage>
</organism>
<dbReference type="EC" id="2.4.99.28" evidence="14"/>
<evidence type="ECO:0000256" key="2">
    <source>
        <dbReference type="ARBA" id="ARBA00022676"/>
    </source>
</evidence>
<dbReference type="PANTHER" id="PTHR30474:SF2">
    <property type="entry name" value="PEPTIDOGLYCAN GLYCOSYLTRANSFERASE FTSW-RELATED"/>
    <property type="match status" value="1"/>
</dbReference>
<evidence type="ECO:0000256" key="4">
    <source>
        <dbReference type="ARBA" id="ARBA00022692"/>
    </source>
</evidence>
<evidence type="ECO:0000256" key="10">
    <source>
        <dbReference type="ARBA" id="ARBA00033270"/>
    </source>
</evidence>
<dbReference type="GO" id="GO:0008955">
    <property type="term" value="F:peptidoglycan glycosyltransferase activity"/>
    <property type="evidence" value="ECO:0007669"/>
    <property type="project" value="UniProtKB-EC"/>
</dbReference>
<comment type="catalytic activity">
    <reaction evidence="15">
        <text>[GlcNAc-(1-&gt;4)-Mur2Ac(oyl-L-Ala-gamma-D-Glu-L-Lys-D-Ala-D-Ala)](n)-di-trans,octa-cis-undecaprenyl diphosphate + beta-D-GlcNAc-(1-&gt;4)-Mur2Ac(oyl-L-Ala-gamma-D-Glu-L-Lys-D-Ala-D-Ala)-di-trans,octa-cis-undecaprenyl diphosphate = [GlcNAc-(1-&gt;4)-Mur2Ac(oyl-L-Ala-gamma-D-Glu-L-Lys-D-Ala-D-Ala)](n+1)-di-trans,octa-cis-undecaprenyl diphosphate + di-trans,octa-cis-undecaprenyl diphosphate + H(+)</text>
        <dbReference type="Rhea" id="RHEA:23708"/>
        <dbReference type="Rhea" id="RHEA-COMP:9602"/>
        <dbReference type="Rhea" id="RHEA-COMP:9603"/>
        <dbReference type="ChEBI" id="CHEBI:15378"/>
        <dbReference type="ChEBI" id="CHEBI:58405"/>
        <dbReference type="ChEBI" id="CHEBI:60033"/>
        <dbReference type="ChEBI" id="CHEBI:78435"/>
        <dbReference type="EC" id="2.4.99.28"/>
    </reaction>
</comment>
<feature type="transmembrane region" description="Helical" evidence="16">
    <location>
        <begin position="213"/>
        <end position="231"/>
    </location>
</feature>
<dbReference type="GO" id="GO:0032153">
    <property type="term" value="C:cell division site"/>
    <property type="evidence" value="ECO:0007669"/>
    <property type="project" value="TreeGrafter"/>
</dbReference>
<feature type="transmembrane region" description="Helical" evidence="16">
    <location>
        <begin position="36"/>
        <end position="55"/>
    </location>
</feature>
<proteinExistence type="inferred from homology"/>
<dbReference type="AlphaFoldDB" id="A0A6I4U334"/>
<evidence type="ECO:0000256" key="9">
    <source>
        <dbReference type="ARBA" id="ARBA00032370"/>
    </source>
</evidence>
<evidence type="ECO:0000256" key="15">
    <source>
        <dbReference type="ARBA" id="ARBA00049902"/>
    </source>
</evidence>
<dbReference type="RefSeq" id="WP_160616764.1">
    <property type="nucleotide sequence ID" value="NZ_WTYR01000001.1"/>
</dbReference>
<keyword evidence="8 16" id="KW-0472">Membrane</keyword>
<feature type="transmembrane region" description="Helical" evidence="16">
    <location>
        <begin position="105"/>
        <end position="124"/>
    </location>
</feature>
<evidence type="ECO:0000256" key="8">
    <source>
        <dbReference type="ARBA" id="ARBA00023136"/>
    </source>
</evidence>
<dbReference type="OrthoDB" id="9768187at2"/>
<evidence type="ECO:0000256" key="12">
    <source>
        <dbReference type="ARBA" id="ARBA00041185"/>
    </source>
</evidence>
<accession>A0A6I4U334</accession>
<feature type="transmembrane region" description="Helical" evidence="16">
    <location>
        <begin position="191"/>
        <end position="208"/>
    </location>
</feature>
<dbReference type="GO" id="GO:0008360">
    <property type="term" value="P:regulation of cell shape"/>
    <property type="evidence" value="ECO:0007669"/>
    <property type="project" value="UniProtKB-KW"/>
</dbReference>
<feature type="transmembrane region" description="Helical" evidence="16">
    <location>
        <begin position="284"/>
        <end position="310"/>
    </location>
</feature>
<keyword evidence="18" id="KW-1185">Reference proteome</keyword>
<evidence type="ECO:0000256" key="14">
    <source>
        <dbReference type="ARBA" id="ARBA00044770"/>
    </source>
</evidence>
<dbReference type="EMBL" id="WTYR01000001">
    <property type="protein sequence ID" value="MXP10126.1"/>
    <property type="molecule type" value="Genomic_DNA"/>
</dbReference>
<evidence type="ECO:0000256" key="1">
    <source>
        <dbReference type="ARBA" id="ARBA00004141"/>
    </source>
</evidence>
<evidence type="ECO:0000256" key="3">
    <source>
        <dbReference type="ARBA" id="ARBA00022679"/>
    </source>
</evidence>
<keyword evidence="17" id="KW-0131">Cell cycle</keyword>
<dbReference type="Proteomes" id="UP000429229">
    <property type="component" value="Unassembled WGS sequence"/>
</dbReference>
<keyword evidence="4 16" id="KW-0812">Transmembrane</keyword>